<sequence>MPLQHGSGADHAPNGQYNEPGTISVSHARPDQRKISLSFLLNYSDPKNTTISEAFHPGFTARLSQDVGEDVPEHALSSLDETDIFVPSETVNDLCSRQNVVNHDINRTAPESEEWLDAWDDTESPMLGVPWPDVHPCNKLIDSLTQFTLSLPVGHLRKAPNEKLGKSSTLFSAQSLERLIELYFREWGPHTPIIHQGTFCPYDTVPHLLLAMMLIGATLSPSADEVCLANNMIDLADDYVFSNPIFQSVIAGCRQSEVFSAKETLQALQAVFLMSQIQLRRASISKRKEIRKNRFNEIILACRALGLLESKNSFWHSKMPFHWEVYGVSESRIRLICGIFNLDASFTILYNSSPRLFAEEMEVDMPGPLQAFIATSPGEADQAASESRESEHLTLATLCDILMRIDLEEETFVKMKKLTILDLFIVVLALLQLLWLSPYKPTKVDTISRVSQALIRWKIAWDHQNLILTAQELENYGFMRVAALEFWQLAMFMVNKGKTRLDDTMLSGNDPSASEEVFVHAILKQIDKGEL</sequence>
<evidence type="ECO:0000256" key="5">
    <source>
        <dbReference type="ARBA" id="ARBA00022833"/>
    </source>
</evidence>
<keyword evidence="10" id="KW-1185">Reference proteome</keyword>
<proteinExistence type="predicted"/>
<evidence type="ECO:0000256" key="4">
    <source>
        <dbReference type="ARBA" id="ARBA00022771"/>
    </source>
</evidence>
<feature type="compositionally biased region" description="Polar residues" evidence="7">
    <location>
        <begin position="15"/>
        <end position="25"/>
    </location>
</feature>
<evidence type="ECO:0000313" key="9">
    <source>
        <dbReference type="EMBL" id="KAK5054324.1"/>
    </source>
</evidence>
<dbReference type="InterPro" id="IPR007219">
    <property type="entry name" value="XnlR_reg_dom"/>
</dbReference>
<protein>
    <recommendedName>
        <fullName evidence="8">Xylanolytic transcriptional activator regulatory domain-containing protein</fullName>
    </recommendedName>
</protein>
<dbReference type="CDD" id="cd12148">
    <property type="entry name" value="fungal_TF_MHR"/>
    <property type="match status" value="1"/>
</dbReference>
<keyword evidence="6" id="KW-0539">Nucleus</keyword>
<dbReference type="InterPro" id="IPR051059">
    <property type="entry name" value="VerF-like"/>
</dbReference>
<feature type="region of interest" description="Disordered" evidence="7">
    <location>
        <begin position="1"/>
        <end position="29"/>
    </location>
</feature>
<feature type="domain" description="Xylanolytic transcriptional activator regulatory" evidence="8">
    <location>
        <begin position="180"/>
        <end position="404"/>
    </location>
</feature>
<accession>A0ABR0J3Q8</accession>
<evidence type="ECO:0000256" key="1">
    <source>
        <dbReference type="ARBA" id="ARBA00004123"/>
    </source>
</evidence>
<dbReference type="Proteomes" id="UP001345691">
    <property type="component" value="Unassembled WGS sequence"/>
</dbReference>
<evidence type="ECO:0000259" key="8">
    <source>
        <dbReference type="Pfam" id="PF04082"/>
    </source>
</evidence>
<dbReference type="PANTHER" id="PTHR40626">
    <property type="entry name" value="MIP31509P"/>
    <property type="match status" value="1"/>
</dbReference>
<dbReference type="PANTHER" id="PTHR40626:SF3">
    <property type="entry name" value="TRANSCRIPTION FACTOR WITH C2H2 AND ZN(2)-CYS(6) DNA BINDING DOMAIN (EUROFUNG)-RELATED"/>
    <property type="match status" value="1"/>
</dbReference>
<name>A0ABR0J3Q8_9EURO</name>
<comment type="caution">
    <text evidence="9">The sequence shown here is derived from an EMBL/GenBank/DDBJ whole genome shotgun (WGS) entry which is preliminary data.</text>
</comment>
<keyword evidence="3" id="KW-0677">Repeat</keyword>
<keyword evidence="5" id="KW-0862">Zinc</keyword>
<dbReference type="Pfam" id="PF04082">
    <property type="entry name" value="Fungal_trans"/>
    <property type="match status" value="1"/>
</dbReference>
<evidence type="ECO:0000256" key="7">
    <source>
        <dbReference type="SAM" id="MobiDB-lite"/>
    </source>
</evidence>
<evidence type="ECO:0000256" key="2">
    <source>
        <dbReference type="ARBA" id="ARBA00022723"/>
    </source>
</evidence>
<evidence type="ECO:0000256" key="3">
    <source>
        <dbReference type="ARBA" id="ARBA00022737"/>
    </source>
</evidence>
<organism evidence="9 10">
    <name type="scientific">Exophiala sideris</name>
    <dbReference type="NCBI Taxonomy" id="1016849"/>
    <lineage>
        <taxon>Eukaryota</taxon>
        <taxon>Fungi</taxon>
        <taxon>Dikarya</taxon>
        <taxon>Ascomycota</taxon>
        <taxon>Pezizomycotina</taxon>
        <taxon>Eurotiomycetes</taxon>
        <taxon>Chaetothyriomycetidae</taxon>
        <taxon>Chaetothyriales</taxon>
        <taxon>Herpotrichiellaceae</taxon>
        <taxon>Exophiala</taxon>
    </lineage>
</organism>
<comment type="subcellular location">
    <subcellularLocation>
        <location evidence="1">Nucleus</location>
    </subcellularLocation>
</comment>
<evidence type="ECO:0000313" key="10">
    <source>
        <dbReference type="Proteomes" id="UP001345691"/>
    </source>
</evidence>
<gene>
    <name evidence="9" type="ORF">LTR69_008939</name>
</gene>
<reference evidence="9 10" key="1">
    <citation type="submission" date="2023-08" db="EMBL/GenBank/DDBJ databases">
        <title>Black Yeasts Isolated from many extreme environments.</title>
        <authorList>
            <person name="Coleine C."/>
            <person name="Stajich J.E."/>
            <person name="Selbmann L."/>
        </authorList>
    </citation>
    <scope>NUCLEOTIDE SEQUENCE [LARGE SCALE GENOMIC DNA]</scope>
    <source>
        <strain evidence="9 10">CCFEE 6328</strain>
    </source>
</reference>
<keyword evidence="2" id="KW-0479">Metal-binding</keyword>
<evidence type="ECO:0000256" key="6">
    <source>
        <dbReference type="ARBA" id="ARBA00023242"/>
    </source>
</evidence>
<keyword evidence="4" id="KW-0863">Zinc-finger</keyword>
<dbReference type="EMBL" id="JAVRRF010000023">
    <property type="protein sequence ID" value="KAK5054324.1"/>
    <property type="molecule type" value="Genomic_DNA"/>
</dbReference>